<evidence type="ECO:0000256" key="4">
    <source>
        <dbReference type="ARBA" id="ARBA00083222"/>
    </source>
</evidence>
<dbReference type="InterPro" id="IPR004000">
    <property type="entry name" value="Actin"/>
</dbReference>
<dbReference type="Proteomes" id="UP000769528">
    <property type="component" value="Unassembled WGS sequence"/>
</dbReference>
<dbReference type="FunFam" id="3.30.420.40:FF:000502">
    <property type="entry name" value="Actin-Related Proteins"/>
    <property type="match status" value="1"/>
</dbReference>
<evidence type="ECO:0000313" key="5">
    <source>
        <dbReference type="EMBL" id="KAH3673180.1"/>
    </source>
</evidence>
<dbReference type="FunFam" id="3.90.640.10:FF:000007">
    <property type="entry name" value="Actin like 7B"/>
    <property type="match status" value="1"/>
</dbReference>
<comment type="similarity">
    <text evidence="1">Belongs to the actin family. ARP1 subfamily.</text>
</comment>
<dbReference type="SMART" id="SM00268">
    <property type="entry name" value="ACTIN"/>
    <property type="match status" value="1"/>
</dbReference>
<dbReference type="EMBL" id="JAEUBF010001036">
    <property type="protein sequence ID" value="KAH3673180.1"/>
    <property type="molecule type" value="Genomic_DNA"/>
</dbReference>
<dbReference type="OrthoDB" id="5132116at2759"/>
<dbReference type="Pfam" id="PF00022">
    <property type="entry name" value="Actin"/>
    <property type="match status" value="1"/>
</dbReference>
<dbReference type="InterPro" id="IPR043129">
    <property type="entry name" value="ATPase_NBD"/>
</dbReference>
<comment type="caution">
    <text evidence="5">The sequence shown here is derived from an EMBL/GenBank/DDBJ whole genome shotgun (WGS) entry which is preliminary data.</text>
</comment>
<dbReference type="PRINTS" id="PR00190">
    <property type="entry name" value="ACTIN"/>
</dbReference>
<dbReference type="PANTHER" id="PTHR11937">
    <property type="entry name" value="ACTIN"/>
    <property type="match status" value="1"/>
</dbReference>
<proteinExistence type="inferred from homology"/>
<evidence type="ECO:0000313" key="6">
    <source>
        <dbReference type="Proteomes" id="UP000769528"/>
    </source>
</evidence>
<accession>A0A9P8PKH0</accession>
<evidence type="ECO:0000256" key="2">
    <source>
        <dbReference type="ARBA" id="ARBA00073387"/>
    </source>
</evidence>
<protein>
    <recommendedName>
        <fullName evidence="2">Centractin</fullName>
    </recommendedName>
    <alternativeName>
        <fullName evidence="3">Actin-like protein</fullName>
    </alternativeName>
    <alternativeName>
        <fullName evidence="4">Actin-related protein 1</fullName>
    </alternativeName>
</protein>
<dbReference type="Gene3D" id="3.30.420.40">
    <property type="match status" value="2"/>
</dbReference>
<reference evidence="5" key="2">
    <citation type="submission" date="2021-01" db="EMBL/GenBank/DDBJ databases">
        <authorList>
            <person name="Schikora-Tamarit M.A."/>
        </authorList>
    </citation>
    <scope>NUCLEOTIDE SEQUENCE</scope>
    <source>
        <strain evidence="5">CBS6341</strain>
    </source>
</reference>
<reference evidence="5" key="1">
    <citation type="journal article" date="2021" name="Open Biol.">
        <title>Shared evolutionary footprints suggest mitochondrial oxidative damage underlies multiple complex I losses in fungi.</title>
        <authorList>
            <person name="Schikora-Tamarit M.A."/>
            <person name="Marcet-Houben M."/>
            <person name="Nosek J."/>
            <person name="Gabaldon T."/>
        </authorList>
    </citation>
    <scope>NUCLEOTIDE SEQUENCE</scope>
    <source>
        <strain evidence="5">CBS6341</strain>
    </source>
</reference>
<sequence>MAGALDGDSFIGNSAQENRGLLKLRYPIEHGIIQNWDDIEKIWLSVFNHDLKINTEDHPILLTEAPLNPKKHREHCAQVFFETFNTPALYLSIQAILALYSTGRTTGLVLDSGDGVSHVVPVYEGFSLPNTIKRINVAGRDVTEQLQLLLRKNGIILQSSAEKEIVRIIKEKLCYVSADPRKDETDWLNYSFEFDFKRSSDESNKKIGTYKLPDGKTIEIGAERFRSSEILFNPEIIGSEELGLHHMIHESLQKVDIDLRSSLYQSLVLSGGTTLLKGFGDRLIDELKLLTPNGTKIKIFAPPERKYSTWIGGSILAGLSTFKRMWVTKANWEENPDLIHSKCL</sequence>
<evidence type="ECO:0000256" key="3">
    <source>
        <dbReference type="ARBA" id="ARBA00076361"/>
    </source>
</evidence>
<dbReference type="AlphaFoldDB" id="A0A9P8PKH0"/>
<gene>
    <name evidence="5" type="ORF">WICMUC_003798</name>
</gene>
<dbReference type="GO" id="GO:0005869">
    <property type="term" value="C:dynactin complex"/>
    <property type="evidence" value="ECO:0007669"/>
    <property type="project" value="UniProtKB-ARBA"/>
</dbReference>
<dbReference type="CDD" id="cd10216">
    <property type="entry name" value="ASKHA_NBD_Arp1"/>
    <property type="match status" value="1"/>
</dbReference>
<evidence type="ECO:0000256" key="1">
    <source>
        <dbReference type="ARBA" id="ARBA00038483"/>
    </source>
</evidence>
<dbReference type="Gene3D" id="3.90.640.10">
    <property type="entry name" value="Actin, Chain A, domain 4"/>
    <property type="match status" value="1"/>
</dbReference>
<organism evidence="5 6">
    <name type="scientific">Wickerhamomyces mucosus</name>
    <dbReference type="NCBI Taxonomy" id="1378264"/>
    <lineage>
        <taxon>Eukaryota</taxon>
        <taxon>Fungi</taxon>
        <taxon>Dikarya</taxon>
        <taxon>Ascomycota</taxon>
        <taxon>Saccharomycotina</taxon>
        <taxon>Saccharomycetes</taxon>
        <taxon>Phaffomycetales</taxon>
        <taxon>Wickerhamomycetaceae</taxon>
        <taxon>Wickerhamomyces</taxon>
    </lineage>
</organism>
<dbReference type="SUPFAM" id="SSF53067">
    <property type="entry name" value="Actin-like ATPase domain"/>
    <property type="match status" value="2"/>
</dbReference>
<keyword evidence="6" id="KW-1185">Reference proteome</keyword>
<name>A0A9P8PKH0_9ASCO</name>